<dbReference type="SMART" id="SM00179">
    <property type="entry name" value="EGF_CA"/>
    <property type="match status" value="1"/>
</dbReference>
<feature type="repeat" description="RCC1" evidence="6">
    <location>
        <begin position="169"/>
        <end position="223"/>
    </location>
</feature>
<dbReference type="SUPFAM" id="SSF50985">
    <property type="entry name" value="RCC1/BLIP-II"/>
    <property type="match status" value="2"/>
</dbReference>
<evidence type="ECO:0000256" key="6">
    <source>
        <dbReference type="PROSITE-ProRule" id="PRU00235"/>
    </source>
</evidence>
<feature type="repeat" description="RCC1" evidence="6">
    <location>
        <begin position="475"/>
        <end position="524"/>
    </location>
</feature>
<keyword evidence="1 5" id="KW-0245">EGF-like domain</keyword>
<evidence type="ECO:0000259" key="7">
    <source>
        <dbReference type="PROSITE" id="PS50026"/>
    </source>
</evidence>
<reference evidence="8" key="1">
    <citation type="submission" date="2014-11" db="EMBL/GenBank/DDBJ databases">
        <authorList>
            <person name="Otto D Thomas"/>
            <person name="Naeem Raeece"/>
        </authorList>
    </citation>
    <scope>NUCLEOTIDE SEQUENCE</scope>
</reference>
<dbReference type="PANTHER" id="PTHR22870:SF466">
    <property type="entry name" value="ANKYRIN REPEAT-CONTAINING PROTEIN"/>
    <property type="match status" value="1"/>
</dbReference>
<dbReference type="Gene3D" id="2.10.25.10">
    <property type="entry name" value="Laminin"/>
    <property type="match status" value="1"/>
</dbReference>
<gene>
    <name evidence="8" type="ORF">Cvel_35997</name>
</gene>
<evidence type="ECO:0000256" key="3">
    <source>
        <dbReference type="ARBA" id="ARBA00022737"/>
    </source>
</evidence>
<dbReference type="Pfam" id="PF00415">
    <property type="entry name" value="RCC1"/>
    <property type="match status" value="6"/>
</dbReference>
<proteinExistence type="predicted"/>
<feature type="repeat" description="RCC1" evidence="6">
    <location>
        <begin position="425"/>
        <end position="474"/>
    </location>
</feature>
<keyword evidence="3" id="KW-0677">Repeat</keyword>
<feature type="repeat" description="RCC1" evidence="6">
    <location>
        <begin position="224"/>
        <end position="275"/>
    </location>
</feature>
<dbReference type="AlphaFoldDB" id="A0A0G4I583"/>
<feature type="repeat" description="RCC1" evidence="6">
    <location>
        <begin position="4"/>
        <end position="55"/>
    </location>
</feature>
<dbReference type="InterPro" id="IPR000742">
    <property type="entry name" value="EGF"/>
</dbReference>
<evidence type="ECO:0000256" key="5">
    <source>
        <dbReference type="PROSITE-ProRule" id="PRU00076"/>
    </source>
</evidence>
<dbReference type="PROSITE" id="PS01187">
    <property type="entry name" value="EGF_CA"/>
    <property type="match status" value="1"/>
</dbReference>
<dbReference type="GO" id="GO:0005509">
    <property type="term" value="F:calcium ion binding"/>
    <property type="evidence" value="ECO:0007669"/>
    <property type="project" value="InterPro"/>
</dbReference>
<dbReference type="InterPro" id="IPR009091">
    <property type="entry name" value="RCC1/BLIP-II"/>
</dbReference>
<protein>
    <recommendedName>
        <fullName evidence="7">EGF-like domain-containing protein</fullName>
    </recommendedName>
</protein>
<dbReference type="PROSITE" id="PS00010">
    <property type="entry name" value="ASX_HYDROXYL"/>
    <property type="match status" value="1"/>
</dbReference>
<dbReference type="InterPro" id="IPR051210">
    <property type="entry name" value="Ub_ligase/GEF_domain"/>
</dbReference>
<dbReference type="FunFam" id="2.10.25.10:FF:000038">
    <property type="entry name" value="Fibrillin 2"/>
    <property type="match status" value="1"/>
</dbReference>
<name>A0A0G4I583_9ALVE</name>
<dbReference type="VEuPathDB" id="CryptoDB:Cvel_35997"/>
<dbReference type="Gene3D" id="2.130.10.30">
    <property type="entry name" value="Regulator of chromosome condensation 1/beta-lactamase-inhibitor protein II"/>
    <property type="match status" value="3"/>
</dbReference>
<feature type="repeat" description="RCC1" evidence="6">
    <location>
        <begin position="276"/>
        <end position="337"/>
    </location>
</feature>
<organism evidence="8">
    <name type="scientific">Chromera velia CCMP2878</name>
    <dbReference type="NCBI Taxonomy" id="1169474"/>
    <lineage>
        <taxon>Eukaryota</taxon>
        <taxon>Sar</taxon>
        <taxon>Alveolata</taxon>
        <taxon>Colpodellida</taxon>
        <taxon>Chromeraceae</taxon>
        <taxon>Chromera</taxon>
    </lineage>
</organism>
<comment type="caution">
    <text evidence="5">Lacks conserved residue(s) required for the propagation of feature annotation.</text>
</comment>
<keyword evidence="2" id="KW-0732">Signal</keyword>
<accession>A0A0G4I583</accession>
<dbReference type="InterPro" id="IPR000152">
    <property type="entry name" value="EGF-type_Asp/Asn_hydroxyl_site"/>
</dbReference>
<dbReference type="InterPro" id="IPR049883">
    <property type="entry name" value="NOTCH1_EGF-like"/>
</dbReference>
<dbReference type="Pfam" id="PF07645">
    <property type="entry name" value="EGF_CA"/>
    <property type="match status" value="1"/>
</dbReference>
<evidence type="ECO:0000313" key="8">
    <source>
        <dbReference type="EMBL" id="CEM52112.1"/>
    </source>
</evidence>
<feature type="non-terminal residue" evidence="8">
    <location>
        <position position="1"/>
    </location>
</feature>
<dbReference type="SUPFAM" id="SSF57196">
    <property type="entry name" value="EGF/Laminin"/>
    <property type="match status" value="1"/>
</dbReference>
<dbReference type="PROSITE" id="PS50012">
    <property type="entry name" value="RCC1_3"/>
    <property type="match status" value="6"/>
</dbReference>
<evidence type="ECO:0000256" key="4">
    <source>
        <dbReference type="ARBA" id="ARBA00023157"/>
    </source>
</evidence>
<feature type="domain" description="EGF-like" evidence="7">
    <location>
        <begin position="363"/>
        <end position="401"/>
    </location>
</feature>
<dbReference type="PROSITE" id="PS50026">
    <property type="entry name" value="EGF_3"/>
    <property type="match status" value="1"/>
</dbReference>
<dbReference type="InterPro" id="IPR018097">
    <property type="entry name" value="EGF_Ca-bd_CS"/>
</dbReference>
<sequence length="524" mass="55719">LRNGTVLSWGENSYGQLGRGNETDWRRPGAVQGLQNEKVVGVACGHLHGAAWTEQGSIFVWGPEWSGRLSLNRTTAERQQTTAERQQIRYEQVPVTRPVVTNPDGTVVETRTTFETRRIHRCEGMSNPESRAQVNRRIASRVRVPDLEGEVVVGVSLGEAHTLIVTRSGRAFGWGWNCNGQLGNGQSGEDAEENSPVEIVVGEEERIVAVSAGGSHSLVLTASQNVFAFGRNFEGQVGVERAGRTVATPHLLENLPGRVVEIAAGENFSFLRLEDGRVLSFGENGEGQLGLGHTDSQREPRLVDGLRAARLWKGGAKTFTSLLVATGGVQGAGKNSDGQLGRGGGNGRASTVELSFTPVLALDVDECEVLTGHCDSRATCTNTVSSFVCECPVGFSSSGSGTLCIGRLSFVAQGGRHSLTVDDQGDLFVFGDNRNGQLGLEGGGSFRLPTRVRQVSGVVDACGGGEFSLALLRNGTVLSWGENSYGQLGRGNETDWRRPGAVQGLQNEKVVGVACGHLHGSVCT</sequence>
<dbReference type="EMBL" id="CDMZ01005145">
    <property type="protein sequence ID" value="CEM52112.1"/>
    <property type="molecule type" value="Genomic_DNA"/>
</dbReference>
<dbReference type="InterPro" id="IPR001881">
    <property type="entry name" value="EGF-like_Ca-bd_dom"/>
</dbReference>
<keyword evidence="4" id="KW-1015">Disulfide bond</keyword>
<dbReference type="InterPro" id="IPR000408">
    <property type="entry name" value="Reg_chr_condens"/>
</dbReference>
<evidence type="ECO:0000256" key="1">
    <source>
        <dbReference type="ARBA" id="ARBA00022536"/>
    </source>
</evidence>
<dbReference type="PROSITE" id="PS00626">
    <property type="entry name" value="RCC1_2"/>
    <property type="match status" value="1"/>
</dbReference>
<dbReference type="PRINTS" id="PR00633">
    <property type="entry name" value="RCCNDNSATION"/>
</dbReference>
<evidence type="ECO:0000256" key="2">
    <source>
        <dbReference type="ARBA" id="ARBA00022729"/>
    </source>
</evidence>
<dbReference type="PANTHER" id="PTHR22870">
    <property type="entry name" value="REGULATOR OF CHROMOSOME CONDENSATION"/>
    <property type="match status" value="1"/>
</dbReference>
<dbReference type="CDD" id="cd00054">
    <property type="entry name" value="EGF_CA"/>
    <property type="match status" value="1"/>
</dbReference>